<dbReference type="GO" id="GO:0016020">
    <property type="term" value="C:membrane"/>
    <property type="evidence" value="ECO:0007669"/>
    <property type="project" value="UniProtKB-SubCell"/>
</dbReference>
<gene>
    <name evidence="7" type="ORF">C8D78_0290</name>
</gene>
<comment type="caution">
    <text evidence="7">The sequence shown here is derived from an EMBL/GenBank/DDBJ whole genome shotgun (WGS) entry which is preliminary data.</text>
</comment>
<evidence type="ECO:0000256" key="3">
    <source>
        <dbReference type="ARBA" id="ARBA00022989"/>
    </source>
</evidence>
<keyword evidence="4 5" id="KW-0472">Membrane</keyword>
<dbReference type="EMBL" id="RBIR01000001">
    <property type="protein sequence ID" value="RKR29972.1"/>
    <property type="molecule type" value="Genomic_DNA"/>
</dbReference>
<feature type="transmembrane region" description="Helical" evidence="5">
    <location>
        <begin position="170"/>
        <end position="189"/>
    </location>
</feature>
<accession>A0A495FLW5</accession>
<feature type="transmembrane region" description="Helical" evidence="5">
    <location>
        <begin position="222"/>
        <end position="246"/>
    </location>
</feature>
<feature type="transmembrane region" description="Helical" evidence="5">
    <location>
        <begin position="282"/>
        <end position="300"/>
    </location>
</feature>
<dbReference type="OrthoDB" id="4916864at2"/>
<dbReference type="GO" id="GO:0140359">
    <property type="term" value="F:ABC-type transporter activity"/>
    <property type="evidence" value="ECO:0007669"/>
    <property type="project" value="InterPro"/>
</dbReference>
<dbReference type="PANTHER" id="PTHR43077">
    <property type="entry name" value="TRANSPORT PERMEASE YVFS-RELATED"/>
    <property type="match status" value="1"/>
</dbReference>
<feature type="transmembrane region" description="Helical" evidence="5">
    <location>
        <begin position="345"/>
        <end position="363"/>
    </location>
</feature>
<dbReference type="Pfam" id="PF12698">
    <property type="entry name" value="ABC2_membrane_3"/>
    <property type="match status" value="1"/>
</dbReference>
<dbReference type="InterPro" id="IPR013525">
    <property type="entry name" value="ABC2_TM"/>
</dbReference>
<keyword evidence="2 5" id="KW-0812">Transmembrane</keyword>
<evidence type="ECO:0000259" key="6">
    <source>
        <dbReference type="PROSITE" id="PS51012"/>
    </source>
</evidence>
<evidence type="ECO:0000256" key="1">
    <source>
        <dbReference type="ARBA" id="ARBA00004141"/>
    </source>
</evidence>
<evidence type="ECO:0000313" key="7">
    <source>
        <dbReference type="EMBL" id="RKR29972.1"/>
    </source>
</evidence>
<proteinExistence type="predicted"/>
<evidence type="ECO:0000256" key="4">
    <source>
        <dbReference type="ARBA" id="ARBA00023136"/>
    </source>
</evidence>
<name>A0A495FLW5_9MICC</name>
<comment type="subcellular location">
    <subcellularLocation>
        <location evidence="1">Membrane</location>
        <topology evidence="1">Multi-pass membrane protein</topology>
    </subcellularLocation>
</comment>
<dbReference type="Proteomes" id="UP000276055">
    <property type="component" value="Unassembled WGS sequence"/>
</dbReference>
<sequence>MSLRHNLRVVRAVAAADIRLTLREPLFAIAGLIIPINFLLLFLLFALSGGQAPVAVVMNDPGPLAGQFLQAMNNSQSFFIHTASSADAEREIRAGSVVAVVTVPQDFDAAVSAGTRVDIPVEVNNLNVDFTNDIRRALPLSITSFYANAFPEQVVVRALESDVQAHDTGYVPYLAVSIVVAGLMLAALLQGSVNAARDYELGTVKELALAPVSRLTIGLGKILGSAALTAASAVLVLGVVILLIGVHPLHPWEVLGFGLLMIAAFLALGVLAGTLVRRRQQAIPLAVACVLPLFFLSGPFGPANWLGAVPGAIAAVSPLTYAIAAFQHAFHGYQTATQDLAVDTLVLAGFTVLTVVITALVFGRRGVAR</sequence>
<evidence type="ECO:0000256" key="2">
    <source>
        <dbReference type="ARBA" id="ARBA00022692"/>
    </source>
</evidence>
<dbReference type="RefSeq" id="WP_120950098.1">
    <property type="nucleotide sequence ID" value="NZ_RBIR01000001.1"/>
</dbReference>
<dbReference type="Gene3D" id="3.40.1710.10">
    <property type="entry name" value="abc type-2 transporter like domain"/>
    <property type="match status" value="1"/>
</dbReference>
<protein>
    <submittedName>
        <fullName evidence="7">ABC-type multidrug transport system permease subunit</fullName>
    </submittedName>
</protein>
<reference evidence="7 8" key="1">
    <citation type="submission" date="2018-10" db="EMBL/GenBank/DDBJ databases">
        <title>Genomic Encyclopedia of Type Strains, Phase IV (KMG-IV): sequencing the most valuable type-strain genomes for metagenomic binning, comparative biology and taxonomic classification.</title>
        <authorList>
            <person name="Goeker M."/>
        </authorList>
    </citation>
    <scope>NUCLEOTIDE SEQUENCE [LARGE SCALE GENOMIC DNA]</scope>
    <source>
        <strain evidence="7 8">DSM 25586</strain>
    </source>
</reference>
<feature type="transmembrane region" description="Helical" evidence="5">
    <location>
        <begin position="252"/>
        <end position="275"/>
    </location>
</feature>
<feature type="domain" description="ABC transmembrane type-2" evidence="6">
    <location>
        <begin position="140"/>
        <end position="365"/>
    </location>
</feature>
<evidence type="ECO:0000256" key="5">
    <source>
        <dbReference type="SAM" id="Phobius"/>
    </source>
</evidence>
<dbReference type="AlphaFoldDB" id="A0A495FLW5"/>
<feature type="transmembrane region" description="Helical" evidence="5">
    <location>
        <begin position="26"/>
        <end position="47"/>
    </location>
</feature>
<dbReference type="InterPro" id="IPR047817">
    <property type="entry name" value="ABC2_TM_bact-type"/>
</dbReference>
<evidence type="ECO:0000313" key="8">
    <source>
        <dbReference type="Proteomes" id="UP000276055"/>
    </source>
</evidence>
<dbReference type="PANTHER" id="PTHR43077:SF10">
    <property type="entry name" value="TRANSPORT PERMEASE PROTEIN"/>
    <property type="match status" value="1"/>
</dbReference>
<keyword evidence="3 5" id="KW-1133">Transmembrane helix</keyword>
<dbReference type="InterPro" id="IPR051328">
    <property type="entry name" value="T7SS_ABC-Transporter"/>
</dbReference>
<organism evidence="7 8">
    <name type="scientific">Arthrobacter oryzae</name>
    <dbReference type="NCBI Taxonomy" id="409290"/>
    <lineage>
        <taxon>Bacteria</taxon>
        <taxon>Bacillati</taxon>
        <taxon>Actinomycetota</taxon>
        <taxon>Actinomycetes</taxon>
        <taxon>Micrococcales</taxon>
        <taxon>Micrococcaceae</taxon>
        <taxon>Arthrobacter</taxon>
    </lineage>
</organism>
<dbReference type="PROSITE" id="PS51012">
    <property type="entry name" value="ABC_TM2"/>
    <property type="match status" value="1"/>
</dbReference>